<reference evidence="1 2" key="1">
    <citation type="submission" date="2019-08" db="EMBL/GenBank/DDBJ databases">
        <title>The genome sequence of a newly discovered highly antifungal drug resistant Aspergillus species, Aspergillus tanneri NIH 1004.</title>
        <authorList>
            <person name="Mounaud S."/>
            <person name="Singh I."/>
            <person name="Joardar V."/>
            <person name="Pakala S."/>
            <person name="Pakala S."/>
            <person name="Venepally P."/>
            <person name="Chung J.K."/>
            <person name="Losada L."/>
            <person name="Nierman W.C."/>
        </authorList>
    </citation>
    <scope>NUCLEOTIDE SEQUENCE [LARGE SCALE GENOMIC DNA]</scope>
    <source>
        <strain evidence="1 2">NIH1004</strain>
    </source>
</reference>
<protein>
    <recommendedName>
        <fullName evidence="3">F-box domain-containing protein</fullName>
    </recommendedName>
</protein>
<evidence type="ECO:0000313" key="1">
    <source>
        <dbReference type="EMBL" id="KAA8645024.1"/>
    </source>
</evidence>
<evidence type="ECO:0008006" key="3">
    <source>
        <dbReference type="Google" id="ProtNLM"/>
    </source>
</evidence>
<name>A0A5M9MI60_9EURO</name>
<dbReference type="AlphaFoldDB" id="A0A5M9MI60"/>
<dbReference type="OrthoDB" id="5421601at2759"/>
<sequence>MAFTQLPIELLEQIITYTLPEGFESLALACKYLYTVCIPFLEHHNNLRWHFRDFRYCKTKWSFRVNQQLLRFPDTATSAYNLISRIAIEPIVGRYILEADFTGDSRLYSRFASTNREETTYEDRDKAVRQLFADSSYLRKAGIDWKEYYSAMMEDINNCCYSQQAAAFVLTLLPNLQRFRLPELWNPTPASEKLIATVIRIARQPTYNRASLSQVTKFEETRGSYNLSWATLLIALPRIQSFQGGGCIGKAYDVKSIESKYLCSEFNSTVETVGFWEASINAVAITDFLKHTPCLKSLTYWHSEKDSVKNQGWDLCEFISAVQRNVGSHLESLSTVTTELRCLISPGKPCLRSFQRLRRLELPLGIVICGLKAAELADYRSLDFNSLLGDLVPASVSQLSLFSPGKSPHDKALDLVFRDFATQKQLQTPNLTVIRLTCPDDADELYKAQCTNLAVETERAGVALEITETPVPISTIGIDDDKCFLEFS</sequence>
<evidence type="ECO:0000313" key="2">
    <source>
        <dbReference type="Proteomes" id="UP000324241"/>
    </source>
</evidence>
<organism evidence="1 2">
    <name type="scientific">Aspergillus tanneri</name>
    <dbReference type="NCBI Taxonomy" id="1220188"/>
    <lineage>
        <taxon>Eukaryota</taxon>
        <taxon>Fungi</taxon>
        <taxon>Dikarya</taxon>
        <taxon>Ascomycota</taxon>
        <taxon>Pezizomycotina</taxon>
        <taxon>Eurotiomycetes</taxon>
        <taxon>Eurotiomycetidae</taxon>
        <taxon>Eurotiales</taxon>
        <taxon>Aspergillaceae</taxon>
        <taxon>Aspergillus</taxon>
        <taxon>Aspergillus subgen. Circumdati</taxon>
    </lineage>
</organism>
<dbReference type="EMBL" id="QUQM01000006">
    <property type="protein sequence ID" value="KAA8645024.1"/>
    <property type="molecule type" value="Genomic_DNA"/>
</dbReference>
<dbReference type="InterPro" id="IPR036047">
    <property type="entry name" value="F-box-like_dom_sf"/>
</dbReference>
<proteinExistence type="predicted"/>
<dbReference type="RefSeq" id="XP_033424385.1">
    <property type="nucleotide sequence ID" value="XM_033573833.1"/>
</dbReference>
<dbReference type="Proteomes" id="UP000324241">
    <property type="component" value="Unassembled WGS sequence"/>
</dbReference>
<gene>
    <name evidence="1" type="ORF">ATNIH1004_009235</name>
</gene>
<accession>A0A5M9MI60</accession>
<dbReference type="GeneID" id="54331937"/>
<dbReference type="SUPFAM" id="SSF81383">
    <property type="entry name" value="F-box domain"/>
    <property type="match status" value="1"/>
</dbReference>
<comment type="caution">
    <text evidence="1">The sequence shown here is derived from an EMBL/GenBank/DDBJ whole genome shotgun (WGS) entry which is preliminary data.</text>
</comment>